<dbReference type="Proteomes" id="UP001371305">
    <property type="component" value="Unassembled WGS sequence"/>
</dbReference>
<evidence type="ECO:0000313" key="2">
    <source>
        <dbReference type="EMBL" id="MEK7952882.1"/>
    </source>
</evidence>
<accession>A0ABU9B1K7</accession>
<gene>
    <name evidence="2" type="ORF">WKV53_20385</name>
</gene>
<evidence type="ECO:0000256" key="1">
    <source>
        <dbReference type="SAM" id="MobiDB-lite"/>
    </source>
</evidence>
<feature type="compositionally biased region" description="Low complexity" evidence="1">
    <location>
        <begin position="31"/>
        <end position="43"/>
    </location>
</feature>
<keyword evidence="3" id="KW-1185">Reference proteome</keyword>
<proteinExistence type="predicted"/>
<organism evidence="2 3">
    <name type="scientific">Luteolibacter soli</name>
    <dbReference type="NCBI Taxonomy" id="3135280"/>
    <lineage>
        <taxon>Bacteria</taxon>
        <taxon>Pseudomonadati</taxon>
        <taxon>Verrucomicrobiota</taxon>
        <taxon>Verrucomicrobiia</taxon>
        <taxon>Verrucomicrobiales</taxon>
        <taxon>Verrucomicrobiaceae</taxon>
        <taxon>Luteolibacter</taxon>
    </lineage>
</organism>
<sequence>MRRIPITLAALTLLATGLLAVWAWKAKTRNPSPTVAASSSPPAKTESSKLSADPISPVMDFLGGAPDATEVQNKFQELKRSLAAMPKDEAVAFIRQFFASGNDRATGLSFEINGDGLMKEWPTFRTFLLDALLSIDPAAAAALSREILTTPTTADEWALALRNIGRAENDPTFLRSKAEELITNPAWQADPSIGYLNAFDVLVHVDATGSTPLLSSLIQRKDRRDLAHAGFLTLDRLVQRQPVDELTRLATDTALQQSRPEMVAQQFARADLRDPAQQTLVKAWLLDPARKPTELRAFAGVYPNNNQFVSNNLLTRQAAQTGDDLAAHDREALTVLTSWQNDPAFSAVKEHLTAMVSRLNGFVGTRTSPTPPPAE</sequence>
<evidence type="ECO:0000313" key="3">
    <source>
        <dbReference type="Proteomes" id="UP001371305"/>
    </source>
</evidence>
<comment type="caution">
    <text evidence="2">The sequence shown here is derived from an EMBL/GenBank/DDBJ whole genome shotgun (WGS) entry which is preliminary data.</text>
</comment>
<protein>
    <submittedName>
        <fullName evidence="2">Uncharacterized protein</fullName>
    </submittedName>
</protein>
<reference evidence="2 3" key="1">
    <citation type="submission" date="2024-04" db="EMBL/GenBank/DDBJ databases">
        <title>Luteolibacter sp. isolated from soil.</title>
        <authorList>
            <person name="An J."/>
        </authorList>
    </citation>
    <scope>NUCLEOTIDE SEQUENCE [LARGE SCALE GENOMIC DNA]</scope>
    <source>
        <strain evidence="2 3">Y139</strain>
    </source>
</reference>
<name>A0ABU9B1K7_9BACT</name>
<dbReference type="EMBL" id="JBBUKT010000009">
    <property type="protein sequence ID" value="MEK7952882.1"/>
    <property type="molecule type" value="Genomic_DNA"/>
</dbReference>
<feature type="region of interest" description="Disordered" evidence="1">
    <location>
        <begin position="31"/>
        <end position="51"/>
    </location>
</feature>
<dbReference type="RefSeq" id="WP_341406641.1">
    <property type="nucleotide sequence ID" value="NZ_JBBUKT010000009.1"/>
</dbReference>